<dbReference type="InterPro" id="IPR053151">
    <property type="entry name" value="RNase_H-like"/>
</dbReference>
<dbReference type="InterPro" id="IPR002156">
    <property type="entry name" value="RNaseH_domain"/>
</dbReference>
<dbReference type="RefSeq" id="XP_071902653.1">
    <property type="nucleotide sequence ID" value="XM_072046552.1"/>
</dbReference>
<evidence type="ECO:0000256" key="1">
    <source>
        <dbReference type="SAM" id="SignalP"/>
    </source>
</evidence>
<accession>A0ABM4U5U0</accession>
<organism evidence="3 4">
    <name type="scientific">Coffea arabica</name>
    <name type="common">Arabian coffee</name>
    <dbReference type="NCBI Taxonomy" id="13443"/>
    <lineage>
        <taxon>Eukaryota</taxon>
        <taxon>Viridiplantae</taxon>
        <taxon>Streptophyta</taxon>
        <taxon>Embryophyta</taxon>
        <taxon>Tracheophyta</taxon>
        <taxon>Spermatophyta</taxon>
        <taxon>Magnoliopsida</taxon>
        <taxon>eudicotyledons</taxon>
        <taxon>Gunneridae</taxon>
        <taxon>Pentapetalae</taxon>
        <taxon>asterids</taxon>
        <taxon>lamiids</taxon>
        <taxon>Gentianales</taxon>
        <taxon>Rubiaceae</taxon>
        <taxon>Ixoroideae</taxon>
        <taxon>Gardenieae complex</taxon>
        <taxon>Bertiereae - Coffeeae clade</taxon>
        <taxon>Coffeeae</taxon>
        <taxon>Coffea</taxon>
    </lineage>
</organism>
<dbReference type="CDD" id="cd06222">
    <property type="entry name" value="RNase_H_like"/>
    <property type="match status" value="1"/>
</dbReference>
<dbReference type="PANTHER" id="PTHR47723:SF19">
    <property type="entry name" value="POLYNUCLEOTIDYL TRANSFERASE, RIBONUCLEASE H-LIKE SUPERFAMILY PROTEIN"/>
    <property type="match status" value="1"/>
</dbReference>
<evidence type="ECO:0000313" key="3">
    <source>
        <dbReference type="Proteomes" id="UP001652660"/>
    </source>
</evidence>
<proteinExistence type="predicted"/>
<dbReference type="Pfam" id="PF13456">
    <property type="entry name" value="RVT_3"/>
    <property type="match status" value="1"/>
</dbReference>
<sequence>MVASDHIQVIVPLLVLWCIWHARNAARFKNSSRTADHVIWQVHCLVDQLAAAGMQPRASFRGDWDCTWAQGVLETSLLARPILVAWERPHVPSFKLNTDASVTPLGAYGGGLVRSHTGNLVFAFYKEFGDQDVLMAEASSLLLGLHFCQEWNFRGFGAEVDAKALVAIVSSNPVARWPLCNLIHQILALLLELGVHL</sequence>
<dbReference type="PANTHER" id="PTHR47723">
    <property type="entry name" value="OS05G0353850 PROTEIN"/>
    <property type="match status" value="1"/>
</dbReference>
<keyword evidence="1" id="KW-0732">Signal</keyword>
<feature type="signal peptide" evidence="1">
    <location>
        <begin position="1"/>
        <end position="25"/>
    </location>
</feature>
<evidence type="ECO:0000313" key="4">
    <source>
        <dbReference type="RefSeq" id="XP_071902653.1"/>
    </source>
</evidence>
<reference evidence="4" key="1">
    <citation type="submission" date="2025-08" db="UniProtKB">
        <authorList>
            <consortium name="RefSeq"/>
        </authorList>
    </citation>
    <scope>IDENTIFICATION</scope>
    <source>
        <tissue evidence="4">Leaves</tissue>
    </source>
</reference>
<protein>
    <recommendedName>
        <fullName evidence="2">RNase H type-1 domain-containing protein</fullName>
    </recommendedName>
</protein>
<dbReference type="Proteomes" id="UP001652660">
    <property type="component" value="Chromosome 4e"/>
</dbReference>
<keyword evidence="3" id="KW-1185">Reference proteome</keyword>
<gene>
    <name evidence="4" type="primary">LOC140005546</name>
</gene>
<dbReference type="InterPro" id="IPR044730">
    <property type="entry name" value="RNase_H-like_dom_plant"/>
</dbReference>
<name>A0ABM4U5U0_COFAR</name>
<feature type="domain" description="RNase H type-1" evidence="2">
    <location>
        <begin position="98"/>
        <end position="190"/>
    </location>
</feature>
<evidence type="ECO:0000259" key="2">
    <source>
        <dbReference type="Pfam" id="PF13456"/>
    </source>
</evidence>
<feature type="chain" id="PRO_5045589030" description="RNase H type-1 domain-containing protein" evidence="1">
    <location>
        <begin position="26"/>
        <end position="197"/>
    </location>
</feature>
<dbReference type="GeneID" id="140005546"/>